<keyword evidence="1" id="KW-0812">Transmembrane</keyword>
<dbReference type="Proteomes" id="UP000198838">
    <property type="component" value="Unassembled WGS sequence"/>
</dbReference>
<evidence type="ECO:0000313" key="2">
    <source>
        <dbReference type="EMBL" id="SFA89283.1"/>
    </source>
</evidence>
<reference evidence="2 3" key="1">
    <citation type="submission" date="2016-10" db="EMBL/GenBank/DDBJ databases">
        <authorList>
            <person name="de Groot N.N."/>
        </authorList>
    </citation>
    <scope>NUCLEOTIDE SEQUENCE [LARGE SCALE GENOMIC DNA]</scope>
    <source>
        <strain evidence="2 3">DSM 5522</strain>
    </source>
</reference>
<sequence length="420" mass="48756">MFMAGELLWMKFKGGAMVDSVEEVKKIRFSIEENGDFLNALKVLKKLIDTTDNELDKVRYYCESLRTAYLINSDVSAGICIKLLYKLTAISKREDNKKEIAQILLEFMVFCAREENLVLFKELDKIYQGLGLEKNNPSGLYMLGKQIIKTIENGDFHPAIRIFLSANFSSKKKNELNGLMIIDAEGIVSRIESIRKNSYLFYKEGEKTFKALYGRTSRDYEAKLEYKLLKRDDSIKKELKKIIFILLSFSNDIIDKNNLNNIIKKQKDIFIGSNTKSDIKDELLILEKNYPKCYGKVCKSFIEDAKVSKKEQGNKKLDERKIEMKEKEIKNSDINIVNIIDFPKEEDLKELKPEEVMDVYYDEEAFDDSIFGNFLEPDDIAPSKHEFSEKLYIISILIAVIMVWFICAGVICHYFPLKIF</sequence>
<dbReference type="AlphaFoldDB" id="A0A1I0WMQ9"/>
<proteinExistence type="predicted"/>
<dbReference type="EMBL" id="FOJY01000004">
    <property type="protein sequence ID" value="SFA89283.1"/>
    <property type="molecule type" value="Genomic_DNA"/>
</dbReference>
<keyword evidence="1" id="KW-1133">Transmembrane helix</keyword>
<organism evidence="2 3">
    <name type="scientific">Acetitomaculum ruminis DSM 5522</name>
    <dbReference type="NCBI Taxonomy" id="1120918"/>
    <lineage>
        <taxon>Bacteria</taxon>
        <taxon>Bacillati</taxon>
        <taxon>Bacillota</taxon>
        <taxon>Clostridia</taxon>
        <taxon>Lachnospirales</taxon>
        <taxon>Lachnospiraceae</taxon>
        <taxon>Acetitomaculum</taxon>
    </lineage>
</organism>
<protein>
    <submittedName>
        <fullName evidence="2">Uncharacterized protein</fullName>
    </submittedName>
</protein>
<accession>A0A1I0WMQ9</accession>
<feature type="transmembrane region" description="Helical" evidence="1">
    <location>
        <begin position="391"/>
        <end position="415"/>
    </location>
</feature>
<dbReference type="STRING" id="1120918.SAMN05216249_104135"/>
<evidence type="ECO:0000313" key="3">
    <source>
        <dbReference type="Proteomes" id="UP000198838"/>
    </source>
</evidence>
<evidence type="ECO:0000256" key="1">
    <source>
        <dbReference type="SAM" id="Phobius"/>
    </source>
</evidence>
<name>A0A1I0WMQ9_9FIRM</name>
<keyword evidence="1" id="KW-0472">Membrane</keyword>
<keyword evidence="3" id="KW-1185">Reference proteome</keyword>
<gene>
    <name evidence="2" type="ORF">SAMN05216249_104135</name>
</gene>